<evidence type="ECO:0000256" key="1">
    <source>
        <dbReference type="SAM" id="Phobius"/>
    </source>
</evidence>
<name>A0A972GRF9_9BACL</name>
<keyword evidence="1" id="KW-1133">Transmembrane helix</keyword>
<keyword evidence="1" id="KW-0812">Transmembrane</keyword>
<organism evidence="3 4">
    <name type="scientific">Paenibacillus foliorum</name>
    <dbReference type="NCBI Taxonomy" id="2654974"/>
    <lineage>
        <taxon>Bacteria</taxon>
        <taxon>Bacillati</taxon>
        <taxon>Bacillota</taxon>
        <taxon>Bacilli</taxon>
        <taxon>Bacillales</taxon>
        <taxon>Paenibacillaceae</taxon>
        <taxon>Paenibacillus</taxon>
    </lineage>
</organism>
<dbReference type="PANTHER" id="PTHR33490:SF3">
    <property type="entry name" value="CONSERVED INTEGRAL MEMBRANE PROTEIN"/>
    <property type="match status" value="1"/>
</dbReference>
<comment type="caution">
    <text evidence="3">The sequence shown here is derived from an EMBL/GenBank/DDBJ whole genome shotgun (WGS) entry which is preliminary data.</text>
</comment>
<dbReference type="Pfam" id="PF01841">
    <property type="entry name" value="Transglut_core"/>
    <property type="match status" value="1"/>
</dbReference>
<feature type="transmembrane region" description="Helical" evidence="1">
    <location>
        <begin position="91"/>
        <end position="117"/>
    </location>
</feature>
<proteinExistence type="predicted"/>
<dbReference type="SUPFAM" id="SSF54001">
    <property type="entry name" value="Cysteine proteinases"/>
    <property type="match status" value="1"/>
</dbReference>
<dbReference type="PANTHER" id="PTHR33490">
    <property type="entry name" value="BLR5614 PROTEIN-RELATED"/>
    <property type="match status" value="1"/>
</dbReference>
<feature type="transmembrane region" description="Helical" evidence="1">
    <location>
        <begin position="12"/>
        <end position="31"/>
    </location>
</feature>
<keyword evidence="4" id="KW-1185">Reference proteome</keyword>
<dbReference type="Gene3D" id="3.10.620.30">
    <property type="match status" value="1"/>
</dbReference>
<feature type="domain" description="Transglutaminase-like" evidence="2">
    <location>
        <begin position="302"/>
        <end position="365"/>
    </location>
</feature>
<gene>
    <name evidence="3" type="ORF">GC093_06275</name>
</gene>
<keyword evidence="1" id="KW-0472">Membrane</keyword>
<protein>
    <submittedName>
        <fullName evidence="3">Transglutaminase domain-containing protein</fullName>
    </submittedName>
</protein>
<dbReference type="InterPro" id="IPR002931">
    <property type="entry name" value="Transglutaminase-like"/>
</dbReference>
<dbReference type="InterPro" id="IPR038765">
    <property type="entry name" value="Papain-like_cys_pep_sf"/>
</dbReference>
<dbReference type="Proteomes" id="UP000641588">
    <property type="component" value="Unassembled WGS sequence"/>
</dbReference>
<dbReference type="AlphaFoldDB" id="A0A972GRF9"/>
<sequence length="386" mass="43023">MAEAWNVLSAANWITIVLASTLLLSVFQGMLRGASTSAKHLMLMVSEGIATLLGLIIAWKLAAWLSPQVQVWLISFDIIIPSRELGFLEQLYYTGVTGIRDFSLLRFGVLFVIGYLVSKQLLYRIIDPLVDRWARGTMHLEGRSNWKGKPTLFSSLVGGSIGAVTGAGRSLLVIAALFIFASLFPQTPAATYIQASGLYQKGANEVIKPVTGDFIANQLPVFTRAVEQEFTNILQRKYEVLDANIPTDIAQAAKEVSAKGKSDEEKAKLLYSWVGSRVKYDWDKVNLYEQKRIWKEQTPEETFATKQGVCIDYSRLYAVMARSIGLEVKVVTGLGYDGRGSYGPHAWNEVYIPDRQKWVPLDSTWVASGGNWFNPPNFNDTHIREA</sequence>
<accession>A0A972GRF9</accession>
<feature type="transmembrane region" description="Helical" evidence="1">
    <location>
        <begin position="43"/>
        <end position="65"/>
    </location>
</feature>
<feature type="transmembrane region" description="Helical" evidence="1">
    <location>
        <begin position="152"/>
        <end position="184"/>
    </location>
</feature>
<reference evidence="3" key="1">
    <citation type="submission" date="2019-10" db="EMBL/GenBank/DDBJ databases">
        <title>Description of Paenibacillus glebae sp. nov.</title>
        <authorList>
            <person name="Carlier A."/>
            <person name="Qi S."/>
        </authorList>
    </citation>
    <scope>NUCLEOTIDE SEQUENCE</scope>
    <source>
        <strain evidence="3">LMG 31456</strain>
    </source>
</reference>
<evidence type="ECO:0000259" key="2">
    <source>
        <dbReference type="SMART" id="SM00460"/>
    </source>
</evidence>
<evidence type="ECO:0000313" key="3">
    <source>
        <dbReference type="EMBL" id="NOU92838.1"/>
    </source>
</evidence>
<dbReference type="RefSeq" id="WP_171651031.1">
    <property type="nucleotide sequence ID" value="NZ_WHOD01000022.1"/>
</dbReference>
<dbReference type="EMBL" id="WHOD01000022">
    <property type="protein sequence ID" value="NOU92838.1"/>
    <property type="molecule type" value="Genomic_DNA"/>
</dbReference>
<evidence type="ECO:0000313" key="4">
    <source>
        <dbReference type="Proteomes" id="UP000641588"/>
    </source>
</evidence>
<dbReference type="SMART" id="SM00460">
    <property type="entry name" value="TGc"/>
    <property type="match status" value="1"/>
</dbReference>